<accession>A0A344UKN0</accession>
<proteinExistence type="inferred from homology"/>
<name>A0A344UKN0_9NEIS</name>
<dbReference type="InterPro" id="IPR011004">
    <property type="entry name" value="Trimer_LpxA-like_sf"/>
</dbReference>
<protein>
    <submittedName>
        <fullName evidence="5">Sugar acetyltransferase</fullName>
    </submittedName>
</protein>
<feature type="site" description="Increases basicity of active site His" evidence="2">
    <location>
        <position position="144"/>
    </location>
</feature>
<dbReference type="EMBL" id="CP029554">
    <property type="protein sequence ID" value="AXE35828.1"/>
    <property type="molecule type" value="Genomic_DNA"/>
</dbReference>
<dbReference type="PANTHER" id="PTHR43300:SF7">
    <property type="entry name" value="UDP-N-ACETYLBACILLOSAMINE N-ACETYLTRANSFERASE"/>
    <property type="match status" value="1"/>
</dbReference>
<feature type="binding site" evidence="3">
    <location>
        <position position="76"/>
    </location>
    <ligand>
        <name>substrate</name>
    </ligand>
</feature>
<dbReference type="Pfam" id="PF17836">
    <property type="entry name" value="PglD_N"/>
    <property type="match status" value="1"/>
</dbReference>
<evidence type="ECO:0000256" key="1">
    <source>
        <dbReference type="ARBA" id="ARBA00007274"/>
    </source>
</evidence>
<dbReference type="InterPro" id="IPR041561">
    <property type="entry name" value="PglD_N"/>
</dbReference>
<dbReference type="AlphaFoldDB" id="A0A344UKN0"/>
<dbReference type="InterPro" id="IPR001451">
    <property type="entry name" value="Hexapep"/>
</dbReference>
<dbReference type="Proteomes" id="UP000252038">
    <property type="component" value="Chromosome"/>
</dbReference>
<feature type="binding site" evidence="3">
    <location>
        <position position="152"/>
    </location>
    <ligand>
        <name>acetyl-CoA</name>
        <dbReference type="ChEBI" id="CHEBI:57288"/>
    </ligand>
</feature>
<sequence>MSLPVIVIGAGGHAAVVADALLESGVEVLGYTDPDFRLHGALRLGLPVLGGDEALAGYEPAQVRLVNGLGFVAGSGREAARARAQQALQAQGWTFASAIHPRAWVSRHAILADDVQVLAGAMVQAGARIGAGAIVNTGAVVEHDTSVGAWCHVATRATLCGQTRIGDGCLVGAGAVLRQSVSIGADTVIGAGAVVLRDSPGGEVLCGVPARPIGAKR</sequence>
<evidence type="ECO:0000256" key="2">
    <source>
        <dbReference type="PIRSR" id="PIRSR620019-1"/>
    </source>
</evidence>
<evidence type="ECO:0000313" key="6">
    <source>
        <dbReference type="Proteomes" id="UP000252038"/>
    </source>
</evidence>
<dbReference type="KEGG" id="chrb:DK843_16875"/>
<dbReference type="GO" id="GO:0016740">
    <property type="term" value="F:transferase activity"/>
    <property type="evidence" value="ECO:0007669"/>
    <property type="project" value="UniProtKB-KW"/>
</dbReference>
<comment type="similarity">
    <text evidence="1">Belongs to the transferase hexapeptide repeat family.</text>
</comment>
<evidence type="ECO:0000313" key="5">
    <source>
        <dbReference type="EMBL" id="AXE35828.1"/>
    </source>
</evidence>
<dbReference type="Gene3D" id="3.40.50.20">
    <property type="match status" value="1"/>
</dbReference>
<feature type="domain" description="PglD N-terminal" evidence="4">
    <location>
        <begin position="5"/>
        <end position="70"/>
    </location>
</feature>
<dbReference type="SUPFAM" id="SSF51161">
    <property type="entry name" value="Trimeric LpxA-like enzymes"/>
    <property type="match status" value="1"/>
</dbReference>
<dbReference type="PANTHER" id="PTHR43300">
    <property type="entry name" value="ACETYLTRANSFERASE"/>
    <property type="match status" value="1"/>
</dbReference>
<feature type="active site" description="Proton acceptor" evidence="2">
    <location>
        <position position="143"/>
    </location>
</feature>
<dbReference type="InterPro" id="IPR020019">
    <property type="entry name" value="AcTrfase_PglD-like"/>
</dbReference>
<keyword evidence="5" id="KW-0808">Transferase</keyword>
<dbReference type="Gene3D" id="2.160.10.10">
    <property type="entry name" value="Hexapeptide repeat proteins"/>
    <property type="match status" value="1"/>
</dbReference>
<evidence type="ECO:0000256" key="3">
    <source>
        <dbReference type="PIRSR" id="PIRSR620019-2"/>
    </source>
</evidence>
<gene>
    <name evidence="5" type="ORF">DK843_16875</name>
</gene>
<dbReference type="CDD" id="cd03360">
    <property type="entry name" value="LbH_AT_putative"/>
    <property type="match status" value="1"/>
</dbReference>
<organism evidence="5 6">
    <name type="scientific">Chromobacterium phragmitis</name>
    <dbReference type="NCBI Taxonomy" id="2202141"/>
    <lineage>
        <taxon>Bacteria</taxon>
        <taxon>Pseudomonadati</taxon>
        <taxon>Pseudomonadota</taxon>
        <taxon>Betaproteobacteria</taxon>
        <taxon>Neisseriales</taxon>
        <taxon>Chromobacteriaceae</taxon>
        <taxon>Chromobacterium</taxon>
    </lineage>
</organism>
<dbReference type="InterPro" id="IPR050179">
    <property type="entry name" value="Trans_hexapeptide_repeat"/>
</dbReference>
<dbReference type="NCBIfam" id="TIGR03570">
    <property type="entry name" value="NeuD_NnaD"/>
    <property type="match status" value="1"/>
</dbReference>
<evidence type="ECO:0000259" key="4">
    <source>
        <dbReference type="Pfam" id="PF17836"/>
    </source>
</evidence>
<dbReference type="RefSeq" id="WP_114073848.1">
    <property type="nucleotide sequence ID" value="NZ_CP029554.1"/>
</dbReference>
<reference evidence="5 6" key="1">
    <citation type="submission" date="2018-05" db="EMBL/GenBank/DDBJ databases">
        <title>Genome sequencing, assembly and analysis of the novel insecticidal bacterium, Chromobacterium phragmitis.</title>
        <authorList>
            <person name="Sparks M.E."/>
            <person name="Blackburn M.B."/>
            <person name="Gundersen-Rindal D.E."/>
        </authorList>
    </citation>
    <scope>NUCLEOTIDE SEQUENCE [LARGE SCALE GENOMIC DNA]</scope>
    <source>
        <strain evidence="5">IIBBL 274-1</strain>
    </source>
</reference>
<dbReference type="Pfam" id="PF00132">
    <property type="entry name" value="Hexapep"/>
    <property type="match status" value="1"/>
</dbReference>